<protein>
    <recommendedName>
        <fullName evidence="2">Ycf80</fullName>
    </recommendedName>
</protein>
<evidence type="ECO:0000313" key="1">
    <source>
        <dbReference type="EMBL" id="ARW63077.1"/>
    </source>
</evidence>
<dbReference type="EMBL" id="MF101426">
    <property type="protein sequence ID" value="ARW63077.1"/>
    <property type="molecule type" value="Genomic_DNA"/>
</dbReference>
<keyword evidence="1" id="KW-0150">Chloroplast</keyword>
<proteinExistence type="predicted"/>
<accession>A0A1Z1MAG6</accession>
<sequence length="472" mass="56110">MILSNFTLFFISQKNQCMSFLLPQKSYFKNSDISIKKRSINNNLILFTSNNKYVQKDLSLFDNSIPFQKVVYPNIWQRLVNTYLQETVFLSSSNKLTSNYISKLKTMGLSIYDSNQNRNFLYKFSRNLINGSIDVRSINYDNSNFHSNTHLKYVWLKRMNFNCIKFVSLKQLLNSIFNKYSSFSFNSSLPLFIIINNNNEIVMSESTNCIHNVKHLSNTYDNLFSKFLTNASNDQSQYTCLLFVNYHDAMEYKNYISYKNVNSTRSLKMEVVPSSMYLYNKLKFFYSNKIDFRLIPDLEEVSNLVYRYSKYKNVLFNSNQKYGYNFFQGQPLYQINLNKIQHKFNPKIKNLELIKSNNQYTNNNTFFLNYVTAINTWKRILKESSNANLPQSPYVVVSNLESFINDKQSKKSFHNIIFLPSVENYMFIKKYLTQSLQGEFKLRNWLYHKGFYVKTLCHRVLWSLTSRQPNNW</sequence>
<geneLocation type="chloroplast" evidence="1"/>
<reference evidence="1" key="1">
    <citation type="journal article" date="2017" name="J. Phycol.">
        <title>Analysis of chloroplast genomes and a supermatrix inform reclassification of the Rhodomelaceae (Rhodophyta).</title>
        <authorList>
            <person name="Diaz-Tapia P."/>
            <person name="Maggs C.A."/>
            <person name="West J.A."/>
            <person name="Verbruggen H."/>
        </authorList>
    </citation>
    <scope>NUCLEOTIDE SEQUENCE</scope>
    <source>
        <strain evidence="1">PD546</strain>
    </source>
</reference>
<evidence type="ECO:0008006" key="2">
    <source>
        <dbReference type="Google" id="ProtNLM"/>
    </source>
</evidence>
<dbReference type="AlphaFoldDB" id="A0A1Z1MAG6"/>
<dbReference type="RefSeq" id="YP_009394515.1">
    <property type="nucleotide sequence ID" value="NC_035273.1"/>
</dbReference>
<gene>
    <name evidence="1" type="primary">ycf80</name>
</gene>
<dbReference type="GeneID" id="33356390"/>
<keyword evidence="1" id="KW-0934">Plastid</keyword>
<name>A0A1Z1MAG6_9FLOR</name>
<organism evidence="1">
    <name type="scientific">Vertebrata thuyoides</name>
    <dbReference type="NCBI Taxonomy" id="2006970"/>
    <lineage>
        <taxon>Eukaryota</taxon>
        <taxon>Rhodophyta</taxon>
        <taxon>Florideophyceae</taxon>
        <taxon>Rhodymeniophycidae</taxon>
        <taxon>Ceramiales</taxon>
        <taxon>Rhodomelaceae</taxon>
        <taxon>Polysiphonioideae</taxon>
        <taxon>Vertebrata</taxon>
    </lineage>
</organism>